<dbReference type="InterPro" id="IPR013099">
    <property type="entry name" value="K_chnl_dom"/>
</dbReference>
<organism evidence="3 4">
    <name type="scientific">Citreimonas salinaria</name>
    <dbReference type="NCBI Taxonomy" id="321339"/>
    <lineage>
        <taxon>Bacteria</taxon>
        <taxon>Pseudomonadati</taxon>
        <taxon>Pseudomonadota</taxon>
        <taxon>Alphaproteobacteria</taxon>
        <taxon>Rhodobacterales</taxon>
        <taxon>Roseobacteraceae</taxon>
        <taxon>Citreimonas</taxon>
    </lineage>
</organism>
<feature type="domain" description="Potassium channel" evidence="2">
    <location>
        <begin position="91"/>
        <end position="173"/>
    </location>
</feature>
<keyword evidence="1" id="KW-0812">Transmembrane</keyword>
<evidence type="ECO:0000256" key="1">
    <source>
        <dbReference type="SAM" id="Phobius"/>
    </source>
</evidence>
<dbReference type="Gene3D" id="1.10.287.70">
    <property type="match status" value="1"/>
</dbReference>
<dbReference type="STRING" id="321339.SAMN05444340_13017"/>
<protein>
    <submittedName>
        <fullName evidence="3">Ion channel</fullName>
    </submittedName>
</protein>
<reference evidence="3 4" key="1">
    <citation type="submission" date="2016-10" db="EMBL/GenBank/DDBJ databases">
        <authorList>
            <person name="de Groot N.N."/>
        </authorList>
    </citation>
    <scope>NUCLEOTIDE SEQUENCE [LARGE SCALE GENOMIC DNA]</scope>
    <source>
        <strain evidence="3 4">DSM 26880</strain>
    </source>
</reference>
<evidence type="ECO:0000313" key="3">
    <source>
        <dbReference type="EMBL" id="SDY91985.1"/>
    </source>
</evidence>
<accession>A0A1H3NU50</accession>
<dbReference type="Proteomes" id="UP000199286">
    <property type="component" value="Unassembled WGS sequence"/>
</dbReference>
<dbReference type="OrthoDB" id="7823455at2"/>
<feature type="transmembrane region" description="Helical" evidence="1">
    <location>
        <begin position="146"/>
        <end position="170"/>
    </location>
</feature>
<evidence type="ECO:0000259" key="2">
    <source>
        <dbReference type="Pfam" id="PF07885"/>
    </source>
</evidence>
<dbReference type="Pfam" id="PF07885">
    <property type="entry name" value="Ion_trans_2"/>
    <property type="match status" value="1"/>
</dbReference>
<dbReference type="EMBL" id="FNPF01000030">
    <property type="protein sequence ID" value="SDY91985.1"/>
    <property type="molecule type" value="Genomic_DNA"/>
</dbReference>
<keyword evidence="4" id="KW-1185">Reference proteome</keyword>
<proteinExistence type="predicted"/>
<dbReference type="SUPFAM" id="SSF81324">
    <property type="entry name" value="Voltage-gated potassium channels"/>
    <property type="match status" value="1"/>
</dbReference>
<sequence length="351" mass="37665">MRNIHPALSLRFLFNRESQQASMTETAIIAAGALIVLLTLYDMFNTTISLGGGGPLSAKMIIGIWKRLPWGPGPLRGSAGGILSFCTILMWMALLWLGWTLIFLPVPDAVLRTSNSEPADLAGRIYFTGFTLFTLGLGDYRPDGPLWQILTALCVGTGFLSVTMSATYLVPMLSAAAEKRAVASMIDSMGDTPEDIVINGWREGNLLSLGTRLASLSSQIAGTATSHLSYPILHTFNTAEAARATPVQIVKLNEALLLIEHGVSPGSRPAALDVLSARRAVTDFFEHAGSGAKPSDEVPPTPDLARLAEAGLPTVPQHDFDSAIHHQRDARRRAHGMLLESGWSIKDAVGR</sequence>
<keyword evidence="1" id="KW-0472">Membrane</keyword>
<feature type="transmembrane region" description="Helical" evidence="1">
    <location>
        <begin position="77"/>
        <end position="99"/>
    </location>
</feature>
<feature type="transmembrane region" description="Helical" evidence="1">
    <location>
        <begin position="21"/>
        <end position="41"/>
    </location>
</feature>
<evidence type="ECO:0000313" key="4">
    <source>
        <dbReference type="Proteomes" id="UP000199286"/>
    </source>
</evidence>
<gene>
    <name evidence="3" type="ORF">SAMN05444340_13017</name>
</gene>
<dbReference type="AlphaFoldDB" id="A0A1H3NU50"/>
<keyword evidence="1" id="KW-1133">Transmembrane helix</keyword>
<name>A0A1H3NU50_9RHOB</name>